<keyword evidence="2" id="KW-1003">Cell membrane</keyword>
<evidence type="ECO:0000256" key="9">
    <source>
        <dbReference type="ARBA" id="ARBA00023224"/>
    </source>
</evidence>
<reference evidence="12 13" key="1">
    <citation type="journal article" date="2019" name="Commun. Biol.">
        <title>The bagworm genome reveals a unique fibroin gene that provides high tensile strength.</title>
        <authorList>
            <person name="Kono N."/>
            <person name="Nakamura H."/>
            <person name="Ohtoshi R."/>
            <person name="Tomita M."/>
            <person name="Numata K."/>
            <person name="Arakawa K."/>
        </authorList>
    </citation>
    <scope>NUCLEOTIDE SEQUENCE [LARGE SCALE GENOMIC DNA]</scope>
</reference>
<comment type="caution">
    <text evidence="10">Lacks conserved residue(s) required for the propagation of feature annotation.</text>
</comment>
<keyword evidence="4 10" id="KW-0812">Transmembrane</keyword>
<keyword evidence="6 10" id="KW-1133">Transmembrane helix</keyword>
<evidence type="ECO:0000256" key="5">
    <source>
        <dbReference type="ARBA" id="ARBA00022725"/>
    </source>
</evidence>
<gene>
    <name evidence="12" type="ORF">EVAR_83904_1</name>
</gene>
<evidence type="ECO:0000256" key="7">
    <source>
        <dbReference type="ARBA" id="ARBA00023136"/>
    </source>
</evidence>
<evidence type="ECO:0000256" key="10">
    <source>
        <dbReference type="RuleBase" id="RU351113"/>
    </source>
</evidence>
<dbReference type="GO" id="GO:0004984">
    <property type="term" value="F:olfactory receptor activity"/>
    <property type="evidence" value="ECO:0007669"/>
    <property type="project" value="InterPro"/>
</dbReference>
<keyword evidence="7 10" id="KW-0472">Membrane</keyword>
<sequence>MRFLHVKKKELRYTEETVFSVGTISDSFRAENGDHVRFLKRNALVTRRLLKFYLGGVLASGVLWVIFPLINRKSEQAAELTAYFPFDVQQSPAHNKNIYLISEKCADKRLMMVAMLVVTLHLMQFECASIWLTTVLIIQGYGNVTMDCMIAAFYAQARTQLRILRYNFERICDTNVDDLRTGVNTSVMCESYAYKDVGNEEYRSILQRKLIRCVEHYRDIVWFIDEVESLFGEAMTVQFLIMVWVICMTTYKIVDSERINESVFRGRWWLLSPRWRRQLLVVMARYLRCIRPRAAYVISLSLDTYISHLLRVRSNRNRILVAESKSEAGWGAESKLENGRDRNEERGQN</sequence>
<keyword evidence="13" id="KW-1185">Reference proteome</keyword>
<dbReference type="PANTHER" id="PTHR21137">
    <property type="entry name" value="ODORANT RECEPTOR"/>
    <property type="match status" value="1"/>
</dbReference>
<dbReference type="GO" id="GO:0005549">
    <property type="term" value="F:odorant binding"/>
    <property type="evidence" value="ECO:0007669"/>
    <property type="project" value="InterPro"/>
</dbReference>
<organism evidence="12 13">
    <name type="scientific">Eumeta variegata</name>
    <name type="common">Bagworm moth</name>
    <name type="synonym">Eumeta japonica</name>
    <dbReference type="NCBI Taxonomy" id="151549"/>
    <lineage>
        <taxon>Eukaryota</taxon>
        <taxon>Metazoa</taxon>
        <taxon>Ecdysozoa</taxon>
        <taxon>Arthropoda</taxon>
        <taxon>Hexapoda</taxon>
        <taxon>Insecta</taxon>
        <taxon>Pterygota</taxon>
        <taxon>Neoptera</taxon>
        <taxon>Endopterygota</taxon>
        <taxon>Lepidoptera</taxon>
        <taxon>Glossata</taxon>
        <taxon>Ditrysia</taxon>
        <taxon>Tineoidea</taxon>
        <taxon>Psychidae</taxon>
        <taxon>Oiketicinae</taxon>
        <taxon>Eumeta</taxon>
    </lineage>
</organism>
<protein>
    <recommendedName>
        <fullName evidence="10">Odorant receptor</fullName>
    </recommendedName>
</protein>
<keyword evidence="3 10" id="KW-0716">Sensory transduction</keyword>
<comment type="similarity">
    <text evidence="10">Belongs to the insect chemoreceptor superfamily. Heteromeric odorant receptor channel (TC 1.A.69) family.</text>
</comment>
<evidence type="ECO:0000313" key="13">
    <source>
        <dbReference type="Proteomes" id="UP000299102"/>
    </source>
</evidence>
<evidence type="ECO:0000313" key="12">
    <source>
        <dbReference type="EMBL" id="GBP29004.1"/>
    </source>
</evidence>
<comment type="caution">
    <text evidence="12">The sequence shown here is derived from an EMBL/GenBank/DDBJ whole genome shotgun (WGS) entry which is preliminary data.</text>
</comment>
<evidence type="ECO:0000256" key="3">
    <source>
        <dbReference type="ARBA" id="ARBA00022606"/>
    </source>
</evidence>
<dbReference type="GO" id="GO:0005886">
    <property type="term" value="C:plasma membrane"/>
    <property type="evidence" value="ECO:0007669"/>
    <property type="project" value="UniProtKB-SubCell"/>
</dbReference>
<keyword evidence="8 10" id="KW-0675">Receptor</keyword>
<evidence type="ECO:0000256" key="4">
    <source>
        <dbReference type="ARBA" id="ARBA00022692"/>
    </source>
</evidence>
<dbReference type="OrthoDB" id="6725171at2759"/>
<comment type="subcellular location">
    <subcellularLocation>
        <location evidence="1 10">Cell membrane</location>
        <topology evidence="1 10">Multi-pass membrane protein</topology>
    </subcellularLocation>
</comment>
<name>A0A4C1UT54_EUMVA</name>
<dbReference type="InterPro" id="IPR004117">
    <property type="entry name" value="7tm6_olfct_rcpt"/>
</dbReference>
<evidence type="ECO:0000256" key="1">
    <source>
        <dbReference type="ARBA" id="ARBA00004651"/>
    </source>
</evidence>
<proteinExistence type="inferred from homology"/>
<dbReference type="EMBL" id="BGZK01000214">
    <property type="protein sequence ID" value="GBP29004.1"/>
    <property type="molecule type" value="Genomic_DNA"/>
</dbReference>
<keyword evidence="5 10" id="KW-0552">Olfaction</keyword>
<evidence type="ECO:0000256" key="8">
    <source>
        <dbReference type="ARBA" id="ARBA00023170"/>
    </source>
</evidence>
<feature type="region of interest" description="Disordered" evidence="11">
    <location>
        <begin position="325"/>
        <end position="349"/>
    </location>
</feature>
<evidence type="ECO:0000256" key="6">
    <source>
        <dbReference type="ARBA" id="ARBA00022989"/>
    </source>
</evidence>
<dbReference type="PANTHER" id="PTHR21137:SF35">
    <property type="entry name" value="ODORANT RECEPTOR 19A-RELATED"/>
    <property type="match status" value="1"/>
</dbReference>
<accession>A0A4C1UT54</accession>
<dbReference type="Proteomes" id="UP000299102">
    <property type="component" value="Unassembled WGS sequence"/>
</dbReference>
<feature type="transmembrane region" description="Helical" evidence="10">
    <location>
        <begin position="52"/>
        <end position="70"/>
    </location>
</feature>
<dbReference type="AlphaFoldDB" id="A0A4C1UT54"/>
<keyword evidence="9 10" id="KW-0807">Transducer</keyword>
<dbReference type="GO" id="GO:0007165">
    <property type="term" value="P:signal transduction"/>
    <property type="evidence" value="ECO:0007669"/>
    <property type="project" value="UniProtKB-KW"/>
</dbReference>
<dbReference type="Pfam" id="PF02949">
    <property type="entry name" value="7tm_6"/>
    <property type="match status" value="1"/>
</dbReference>
<feature type="compositionally biased region" description="Basic and acidic residues" evidence="11">
    <location>
        <begin position="334"/>
        <end position="349"/>
    </location>
</feature>
<evidence type="ECO:0000256" key="2">
    <source>
        <dbReference type="ARBA" id="ARBA00022475"/>
    </source>
</evidence>
<evidence type="ECO:0000256" key="11">
    <source>
        <dbReference type="SAM" id="MobiDB-lite"/>
    </source>
</evidence>